<dbReference type="AlphaFoldDB" id="A0A839DQB0"/>
<evidence type="ECO:0000259" key="5">
    <source>
        <dbReference type="Pfam" id="PF00155"/>
    </source>
</evidence>
<dbReference type="PANTHER" id="PTHR42832:SF3">
    <property type="entry name" value="L-GLUTAMINE--4-(METHYLSULFANYL)-2-OXOBUTANOATE AMINOTRANSFERASE"/>
    <property type="match status" value="1"/>
</dbReference>
<organism evidence="6 7">
    <name type="scientific">Halosaccharopolyspora lacisalsi</name>
    <dbReference type="NCBI Taxonomy" id="1000566"/>
    <lineage>
        <taxon>Bacteria</taxon>
        <taxon>Bacillati</taxon>
        <taxon>Actinomycetota</taxon>
        <taxon>Actinomycetes</taxon>
        <taxon>Pseudonocardiales</taxon>
        <taxon>Pseudonocardiaceae</taxon>
        <taxon>Halosaccharopolyspora</taxon>
    </lineage>
</organism>
<keyword evidence="3" id="KW-0808">Transferase</keyword>
<dbReference type="EMBL" id="JACGWZ010000001">
    <property type="protein sequence ID" value="MBA8822929.1"/>
    <property type="molecule type" value="Genomic_DNA"/>
</dbReference>
<evidence type="ECO:0000256" key="1">
    <source>
        <dbReference type="ARBA" id="ARBA00001933"/>
    </source>
</evidence>
<dbReference type="GO" id="GO:0008483">
    <property type="term" value="F:transaminase activity"/>
    <property type="evidence" value="ECO:0007669"/>
    <property type="project" value="UniProtKB-KW"/>
</dbReference>
<feature type="region of interest" description="Disordered" evidence="4">
    <location>
        <begin position="1"/>
        <end position="22"/>
    </location>
</feature>
<evidence type="ECO:0000256" key="3">
    <source>
        <dbReference type="ARBA" id="ARBA00022679"/>
    </source>
</evidence>
<reference evidence="6 7" key="1">
    <citation type="submission" date="2020-07" db="EMBL/GenBank/DDBJ databases">
        <title>Sequencing the genomes of 1000 actinobacteria strains.</title>
        <authorList>
            <person name="Klenk H.-P."/>
        </authorList>
    </citation>
    <scope>NUCLEOTIDE SEQUENCE [LARGE SCALE GENOMIC DNA]</scope>
    <source>
        <strain evidence="6 7">DSM 45975</strain>
    </source>
</reference>
<dbReference type="Proteomes" id="UP000569329">
    <property type="component" value="Unassembled WGS sequence"/>
</dbReference>
<dbReference type="InterPro" id="IPR015421">
    <property type="entry name" value="PyrdxlP-dep_Trfase_major"/>
</dbReference>
<feature type="domain" description="Aminotransferase class I/classII large" evidence="5">
    <location>
        <begin position="39"/>
        <end position="372"/>
    </location>
</feature>
<gene>
    <name evidence="6" type="ORF">FHX42_000258</name>
</gene>
<dbReference type="InterPro" id="IPR019880">
    <property type="entry name" value="OxyQ"/>
</dbReference>
<protein>
    <submittedName>
        <fullName evidence="6">Succinyldiaminopimelate transaminase</fullName>
    </submittedName>
</protein>
<evidence type="ECO:0000256" key="2">
    <source>
        <dbReference type="ARBA" id="ARBA00022576"/>
    </source>
</evidence>
<evidence type="ECO:0000313" key="7">
    <source>
        <dbReference type="Proteomes" id="UP000569329"/>
    </source>
</evidence>
<dbReference type="GO" id="GO:0030170">
    <property type="term" value="F:pyridoxal phosphate binding"/>
    <property type="evidence" value="ECO:0007669"/>
    <property type="project" value="InterPro"/>
</dbReference>
<sequence>MSSPDSRSHAGGRGPALPDFPWDSLSEQTAVAKAHSDGIVNLSVGTPVDPVPPRLRRALSEGADSPGYPATHGTAELRRAAVEALRRRHGVADLDPEAVLPTIGSKELVAWLPTLLGVRPGEQVAIPELAYPTYEVGATLAGAETVRTDATHALGPARPPLLWLNSPSNPTGKVLPIEHLRKVVEWARERGTVVASDECYLSLGWESEPVSLLHPAVCGGSFEGLLAVHSLSKTSNFAGYRGGFVTGDPELVRRLLEVRKHSGMIVPRPVQDAMTVALDDDEHVREQRERYASRRALLWPELERAGFTVEHSQGGLYLWATRGESAWRTVEWLARRGVLVAPGSFYGPGGEQHVRIALTASDERIAAAADRLSESG</sequence>
<dbReference type="Gene3D" id="3.90.1150.10">
    <property type="entry name" value="Aspartate Aminotransferase, domain 1"/>
    <property type="match status" value="1"/>
</dbReference>
<evidence type="ECO:0000313" key="6">
    <source>
        <dbReference type="EMBL" id="MBA8822929.1"/>
    </source>
</evidence>
<accession>A0A839DQB0</accession>
<name>A0A839DQB0_9PSEU</name>
<dbReference type="Gene3D" id="3.40.640.10">
    <property type="entry name" value="Type I PLP-dependent aspartate aminotransferase-like (Major domain)"/>
    <property type="match status" value="1"/>
</dbReference>
<dbReference type="NCBIfam" id="TIGR03539">
    <property type="entry name" value="DapC_actino"/>
    <property type="match status" value="1"/>
</dbReference>
<dbReference type="InterPro" id="IPR015424">
    <property type="entry name" value="PyrdxlP-dep_Trfase"/>
</dbReference>
<dbReference type="SUPFAM" id="SSF53383">
    <property type="entry name" value="PLP-dependent transferases"/>
    <property type="match status" value="1"/>
</dbReference>
<comment type="caution">
    <text evidence="6">The sequence shown here is derived from an EMBL/GenBank/DDBJ whole genome shotgun (WGS) entry which is preliminary data.</text>
</comment>
<proteinExistence type="predicted"/>
<comment type="cofactor">
    <cofactor evidence="1">
        <name>pyridoxal 5'-phosphate</name>
        <dbReference type="ChEBI" id="CHEBI:597326"/>
    </cofactor>
</comment>
<dbReference type="InterPro" id="IPR050881">
    <property type="entry name" value="LL-DAP_aminotransferase"/>
</dbReference>
<dbReference type="CDD" id="cd00609">
    <property type="entry name" value="AAT_like"/>
    <property type="match status" value="1"/>
</dbReference>
<dbReference type="InterPro" id="IPR004839">
    <property type="entry name" value="Aminotransferase_I/II_large"/>
</dbReference>
<keyword evidence="2" id="KW-0032">Aminotransferase</keyword>
<keyword evidence="7" id="KW-1185">Reference proteome</keyword>
<dbReference type="RefSeq" id="WP_182542279.1">
    <property type="nucleotide sequence ID" value="NZ_JACGWZ010000001.1"/>
</dbReference>
<dbReference type="Pfam" id="PF00155">
    <property type="entry name" value="Aminotran_1_2"/>
    <property type="match status" value="1"/>
</dbReference>
<evidence type="ECO:0000256" key="4">
    <source>
        <dbReference type="SAM" id="MobiDB-lite"/>
    </source>
</evidence>
<dbReference type="InterPro" id="IPR015422">
    <property type="entry name" value="PyrdxlP-dep_Trfase_small"/>
</dbReference>
<dbReference type="PANTHER" id="PTHR42832">
    <property type="entry name" value="AMINO ACID AMINOTRANSFERASE"/>
    <property type="match status" value="1"/>
</dbReference>